<dbReference type="Gene3D" id="3.30.1360.40">
    <property type="match status" value="1"/>
</dbReference>
<name>A0A1N6ED42_9BURK</name>
<dbReference type="GO" id="GO:0016787">
    <property type="term" value="F:hydrolase activity"/>
    <property type="evidence" value="ECO:0007669"/>
    <property type="project" value="UniProtKB-KW"/>
</dbReference>
<dbReference type="Gene3D" id="2.40.100.10">
    <property type="entry name" value="Cyclophilin-like"/>
    <property type="match status" value="1"/>
</dbReference>
<dbReference type="PANTHER" id="PTHR34698">
    <property type="entry name" value="5-OXOPROLINASE SUBUNIT B"/>
    <property type="match status" value="1"/>
</dbReference>
<protein>
    <submittedName>
        <fullName evidence="5">Sensor histidine kinase inhibitor, KipI family</fullName>
    </submittedName>
</protein>
<organism evidence="5 6">
    <name type="scientific">Paraburkholderia phenazinium</name>
    <dbReference type="NCBI Taxonomy" id="60549"/>
    <lineage>
        <taxon>Bacteria</taxon>
        <taxon>Pseudomonadati</taxon>
        <taxon>Pseudomonadota</taxon>
        <taxon>Betaproteobacteria</taxon>
        <taxon>Burkholderiales</taxon>
        <taxon>Burkholderiaceae</taxon>
        <taxon>Paraburkholderia</taxon>
    </lineage>
</organism>
<proteinExistence type="predicted"/>
<dbReference type="GO" id="GO:0005524">
    <property type="term" value="F:ATP binding"/>
    <property type="evidence" value="ECO:0007669"/>
    <property type="project" value="UniProtKB-KW"/>
</dbReference>
<accession>A0A1N6ED42</accession>
<dbReference type="Pfam" id="PF02682">
    <property type="entry name" value="CT_C_D"/>
    <property type="match status" value="1"/>
</dbReference>
<evidence type="ECO:0000313" key="5">
    <source>
        <dbReference type="EMBL" id="SIN80944.1"/>
    </source>
</evidence>
<keyword evidence="2" id="KW-0378">Hydrolase</keyword>
<evidence type="ECO:0000313" key="6">
    <source>
        <dbReference type="Proteomes" id="UP000184693"/>
    </source>
</evidence>
<feature type="domain" description="Carboxyltransferase" evidence="4">
    <location>
        <begin position="17"/>
        <end position="215"/>
    </location>
</feature>
<dbReference type="PANTHER" id="PTHR34698:SF2">
    <property type="entry name" value="5-OXOPROLINASE SUBUNIT B"/>
    <property type="match status" value="1"/>
</dbReference>
<evidence type="ECO:0000256" key="3">
    <source>
        <dbReference type="ARBA" id="ARBA00022840"/>
    </source>
</evidence>
<dbReference type="InterPro" id="IPR003833">
    <property type="entry name" value="CT_C_D"/>
</dbReference>
<reference evidence="5 6" key="1">
    <citation type="submission" date="2016-11" db="EMBL/GenBank/DDBJ databases">
        <authorList>
            <person name="Jaros S."/>
            <person name="Januszkiewicz K."/>
            <person name="Wedrychowicz H."/>
        </authorList>
    </citation>
    <scope>NUCLEOTIDE SEQUENCE [LARGE SCALE GENOMIC DNA]</scope>
    <source>
        <strain evidence="5 6">GAS86</strain>
    </source>
</reference>
<evidence type="ECO:0000259" key="4">
    <source>
        <dbReference type="SMART" id="SM00796"/>
    </source>
</evidence>
<dbReference type="AlphaFoldDB" id="A0A1N6ED42"/>
<keyword evidence="1" id="KW-0547">Nucleotide-binding</keyword>
<dbReference type="SUPFAM" id="SSF160467">
    <property type="entry name" value="PH0987 N-terminal domain-like"/>
    <property type="match status" value="1"/>
</dbReference>
<dbReference type="EMBL" id="FSRM01000001">
    <property type="protein sequence ID" value="SIN80944.1"/>
    <property type="molecule type" value="Genomic_DNA"/>
</dbReference>
<gene>
    <name evidence="5" type="ORF">SAMN05444168_0478</name>
</gene>
<dbReference type="NCBIfam" id="TIGR00370">
    <property type="entry name" value="5-oxoprolinase subunit PxpB"/>
    <property type="match status" value="1"/>
</dbReference>
<dbReference type="InterPro" id="IPR029000">
    <property type="entry name" value="Cyclophilin-like_dom_sf"/>
</dbReference>
<dbReference type="Proteomes" id="UP000184693">
    <property type="component" value="Unassembled WGS sequence"/>
</dbReference>
<dbReference type="SUPFAM" id="SSF50891">
    <property type="entry name" value="Cyclophilin-like"/>
    <property type="match status" value="1"/>
</dbReference>
<evidence type="ECO:0000256" key="2">
    <source>
        <dbReference type="ARBA" id="ARBA00022801"/>
    </source>
</evidence>
<keyword evidence="3" id="KW-0067">ATP-binding</keyword>
<sequence>MLQGFRSNPNESAMTQPRIFQFGDAALVCEAHAPATLDCQQRVWAVAEAARGWPHVLEVVPGMNNLTIMFDPLEADRAALTRLLEAAWDAPGEAPSAGREVEIPVQYGGEFGPDLQAVANHTGLSAKEVVARHTAGEYVVFFLGFQPGFAYMGGLEKALHTPRRSSPRVEVPAGSVGIGGEQTGIYPATSPGGWQLIGRTSVPLFDPARSPPTLLQPGDRVRFTVAGITA</sequence>
<dbReference type="InterPro" id="IPR010016">
    <property type="entry name" value="PxpB"/>
</dbReference>
<evidence type="ECO:0000256" key="1">
    <source>
        <dbReference type="ARBA" id="ARBA00022741"/>
    </source>
</evidence>
<dbReference type="SMART" id="SM00796">
    <property type="entry name" value="AHS1"/>
    <property type="match status" value="1"/>
</dbReference>